<dbReference type="KEGG" id="csty:KN1_01950"/>
<sequence>MVMNSEIVYPDDVMYVDYETFLQLLSITKLTGIFNTSYTEITLPLENGIELLQREISTLDIAQIVLVLPRNIKVEEVIKKINSLKPTVPVYAIVQNSQLDYFVVIYQEKPKVNT</sequence>
<proteinExistence type="predicted"/>
<name>A0A8D5U431_9CREN</name>
<protein>
    <submittedName>
        <fullName evidence="1">Uncharacterized protein</fullName>
    </submittedName>
</protein>
<organism evidence="1 2">
    <name type="scientific">Stygiolobus caldivivus</name>
    <dbReference type="NCBI Taxonomy" id="2824673"/>
    <lineage>
        <taxon>Archaea</taxon>
        <taxon>Thermoproteota</taxon>
        <taxon>Thermoprotei</taxon>
        <taxon>Sulfolobales</taxon>
        <taxon>Sulfolobaceae</taxon>
        <taxon>Stygiolobus</taxon>
    </lineage>
</organism>
<gene>
    <name evidence="1" type="ORF">KN1_01950</name>
</gene>
<dbReference type="Proteomes" id="UP000825123">
    <property type="component" value="Chromosome"/>
</dbReference>
<evidence type="ECO:0000313" key="1">
    <source>
        <dbReference type="EMBL" id="BCU68898.1"/>
    </source>
</evidence>
<dbReference type="EMBL" id="AP024597">
    <property type="protein sequence ID" value="BCU68898.1"/>
    <property type="molecule type" value="Genomic_DNA"/>
</dbReference>
<keyword evidence="2" id="KW-1185">Reference proteome</keyword>
<evidence type="ECO:0000313" key="2">
    <source>
        <dbReference type="Proteomes" id="UP000825123"/>
    </source>
</evidence>
<reference evidence="1 2" key="1">
    <citation type="submission" date="2021-04" db="EMBL/GenBank/DDBJ databases">
        <title>Complete genome sequence of Stygiolobus sp. KN-1.</title>
        <authorList>
            <person name="Nakamura K."/>
            <person name="Sakai H."/>
            <person name="Kurosawa N."/>
        </authorList>
    </citation>
    <scope>NUCLEOTIDE SEQUENCE [LARGE SCALE GENOMIC DNA]</scope>
    <source>
        <strain evidence="1 2">KN-1</strain>
    </source>
</reference>
<accession>A0A8D5U431</accession>
<dbReference type="AlphaFoldDB" id="A0A8D5U431"/>